<dbReference type="AlphaFoldDB" id="A0A371K6T4"/>
<organism evidence="1 2">
    <name type="scientific">Lysobacter silvisoli</name>
    <dbReference type="NCBI Taxonomy" id="2293254"/>
    <lineage>
        <taxon>Bacteria</taxon>
        <taxon>Pseudomonadati</taxon>
        <taxon>Pseudomonadota</taxon>
        <taxon>Gammaproteobacteria</taxon>
        <taxon>Lysobacterales</taxon>
        <taxon>Lysobacteraceae</taxon>
        <taxon>Lysobacter</taxon>
    </lineage>
</organism>
<accession>A0A371K6T4</accession>
<evidence type="ECO:0000313" key="2">
    <source>
        <dbReference type="Proteomes" id="UP000264492"/>
    </source>
</evidence>
<evidence type="ECO:0000313" key="1">
    <source>
        <dbReference type="EMBL" id="RDZ29578.1"/>
    </source>
</evidence>
<reference evidence="1 2" key="1">
    <citation type="submission" date="2018-08" db="EMBL/GenBank/DDBJ databases">
        <title>Lysobacter sp. zong2l5, whole genome shotgun sequence.</title>
        <authorList>
            <person name="Zhang X."/>
            <person name="Feng G."/>
            <person name="Zhu H."/>
        </authorList>
    </citation>
    <scope>NUCLEOTIDE SEQUENCE [LARGE SCALE GENOMIC DNA]</scope>
    <source>
        <strain evidence="2">zong2l5</strain>
    </source>
</reference>
<proteinExistence type="predicted"/>
<protein>
    <submittedName>
        <fullName evidence="1">Uncharacterized protein</fullName>
    </submittedName>
</protein>
<dbReference type="RefSeq" id="WP_115859017.1">
    <property type="nucleotide sequence ID" value="NZ_QTSU01000001.1"/>
</dbReference>
<keyword evidence="2" id="KW-1185">Reference proteome</keyword>
<name>A0A371K6T4_9GAMM</name>
<comment type="caution">
    <text evidence="1">The sequence shown here is derived from an EMBL/GenBank/DDBJ whole genome shotgun (WGS) entry which is preliminary data.</text>
</comment>
<gene>
    <name evidence="1" type="ORF">DX914_11055</name>
</gene>
<dbReference type="EMBL" id="QTSU01000001">
    <property type="protein sequence ID" value="RDZ29578.1"/>
    <property type="molecule type" value="Genomic_DNA"/>
</dbReference>
<sequence length="103" mass="11695">MSEDAFDLDRAVMEYLREDYGRHGSRMVPVQVIAQALEQRHRRDVLAEDVAAEALRTRYAQRAADGSVTGISPYGFGFRLDPRAPHSVQLMADAYERRASYGY</sequence>
<dbReference type="Proteomes" id="UP000264492">
    <property type="component" value="Unassembled WGS sequence"/>
</dbReference>